<reference evidence="2 3" key="1">
    <citation type="submission" date="2016-08" db="EMBL/GenBank/DDBJ databases">
        <authorList>
            <consortium name="Pathogen Informatics"/>
        </authorList>
    </citation>
    <scope>NUCLEOTIDE SEQUENCE [LARGE SCALE GENOMIC DNA]</scope>
    <source>
        <strain evidence="2 3">DS</strain>
    </source>
</reference>
<name>A0A1C6XUW8_PLACE</name>
<evidence type="ECO:0000313" key="2">
    <source>
        <dbReference type="EMBL" id="SCM09894.1"/>
    </source>
</evidence>
<feature type="compositionally biased region" description="Polar residues" evidence="1">
    <location>
        <begin position="376"/>
        <end position="396"/>
    </location>
</feature>
<dbReference type="EMBL" id="LT608193">
    <property type="protein sequence ID" value="SCM09894.1"/>
    <property type="molecule type" value="Genomic_DNA"/>
</dbReference>
<feature type="compositionally biased region" description="Basic and acidic residues" evidence="1">
    <location>
        <begin position="302"/>
        <end position="311"/>
    </location>
</feature>
<evidence type="ECO:0000256" key="1">
    <source>
        <dbReference type="SAM" id="MobiDB-lite"/>
    </source>
</evidence>
<dbReference type="AlphaFoldDB" id="A0A1C6XUW8"/>
<feature type="compositionally biased region" description="Low complexity" evidence="1">
    <location>
        <begin position="314"/>
        <end position="323"/>
    </location>
</feature>
<proteinExistence type="predicted"/>
<gene>
    <name evidence="2" type="ORF">PCHDS_000375000</name>
</gene>
<sequence>MRNKQKGKTKKRINLSVLENKINILNYMKNDFEKILNKEKDVFSTTFSSHANIEEKTYEQKENIDLILTELMISCEEKRRVLNNYIDVVNDINQKNNEILEKEKKKMDELILEKNKQIFFIEQKIELTKKYSKEINNAIIDIFNNFNLFLKNKMNLDLNIESFNKTKILQIDEGCPKITMDTVKENENASDIPEKHNKQNETTNDYAQKLYNSIDEYNKQISKIKLFLNENEYTNKSKLLSDETQTCTSTFKAIAENIDLNKCDYDEMIKNANTLEDTMENYHNISNGDDNLIKWQNTCSNDEEKTSDNHSIKNINTNYNSTTDDNDTKTENISEGSEEEMGLEEFNSEAFEETSEVEENDELEEDGETEDDDEQMSNYSKYITDSENISEQYKTSNESEHSSFYRHKKEDGASSDESKQINDCEHIDYKENSYYKKNSTISILNNEEIITKTFTSEPYKKIINDGMNNIIKDLNKIDYNYISYFENKLKND</sequence>
<evidence type="ECO:0000313" key="3">
    <source>
        <dbReference type="Proteomes" id="UP000507536"/>
    </source>
</evidence>
<dbReference type="Proteomes" id="UP000507536">
    <property type="component" value="Chromosome 13"/>
</dbReference>
<protein>
    <submittedName>
        <fullName evidence="2">Uncharacterized protein</fullName>
    </submittedName>
</protein>
<organism evidence="2 3">
    <name type="scientific">Plasmodium chabaudi adami</name>
    <dbReference type="NCBI Taxonomy" id="5826"/>
    <lineage>
        <taxon>Eukaryota</taxon>
        <taxon>Sar</taxon>
        <taxon>Alveolata</taxon>
        <taxon>Apicomplexa</taxon>
        <taxon>Aconoidasida</taxon>
        <taxon>Haemosporida</taxon>
        <taxon>Plasmodiidae</taxon>
        <taxon>Plasmodium</taxon>
        <taxon>Plasmodium (Vinckeia)</taxon>
    </lineage>
</organism>
<feature type="compositionally biased region" description="Basic and acidic residues" evidence="1">
    <location>
        <begin position="397"/>
        <end position="419"/>
    </location>
</feature>
<feature type="compositionally biased region" description="Acidic residues" evidence="1">
    <location>
        <begin position="336"/>
        <end position="375"/>
    </location>
</feature>
<feature type="region of interest" description="Disordered" evidence="1">
    <location>
        <begin position="301"/>
        <end position="419"/>
    </location>
</feature>
<accession>A0A1C6XUW8</accession>